<dbReference type="SUPFAM" id="SSF53474">
    <property type="entry name" value="alpha/beta-Hydrolases"/>
    <property type="match status" value="1"/>
</dbReference>
<accession>A0A495A8Y4</accession>
<dbReference type="InterPro" id="IPR001031">
    <property type="entry name" value="Thioesterase"/>
</dbReference>
<dbReference type="OrthoDB" id="8480037at2"/>
<dbReference type="PANTHER" id="PTHR11487:SF0">
    <property type="entry name" value="S-ACYL FATTY ACID SYNTHASE THIOESTERASE, MEDIUM CHAIN"/>
    <property type="match status" value="1"/>
</dbReference>
<dbReference type="AlphaFoldDB" id="A0A495A8Y4"/>
<evidence type="ECO:0000313" key="4">
    <source>
        <dbReference type="Proteomes" id="UP000249516"/>
    </source>
</evidence>
<evidence type="ECO:0000313" key="3">
    <source>
        <dbReference type="EMBL" id="RKQ36511.1"/>
    </source>
</evidence>
<sequence>MATTPPPATALARWSTGGTPPRYRLIVFPHAGAGGLSGRVFLTADTEVLVHRRPARESRTAENTPVTVATAVAEAVAALLPVLDADDVPTAVLGHSFGALLAAEFTAAVDRRRPGRLHRVALSAKDTPPAPDPALAAVLEDDAALTAWLLELGGTPRELLADPELRELVLTPLRADLRASLAHDTAPPRWRTPLLLVSAERDRTATAQGMAGWAHATDAEVAALTVPGGHHGLLEHPELLHRALRGSAGDTP</sequence>
<dbReference type="Pfam" id="PF00975">
    <property type="entry name" value="Thioesterase"/>
    <property type="match status" value="1"/>
</dbReference>
<organism evidence="3 4">
    <name type="scientific">Kocuria tytonis</name>
    <dbReference type="NCBI Taxonomy" id="2054280"/>
    <lineage>
        <taxon>Bacteria</taxon>
        <taxon>Bacillati</taxon>
        <taxon>Actinomycetota</taxon>
        <taxon>Actinomycetes</taxon>
        <taxon>Micrococcales</taxon>
        <taxon>Micrococcaceae</taxon>
        <taxon>Kocuria</taxon>
    </lineage>
</organism>
<dbReference type="Gene3D" id="3.40.50.1820">
    <property type="entry name" value="alpha/beta hydrolase"/>
    <property type="match status" value="1"/>
</dbReference>
<keyword evidence="3" id="KW-0378">Hydrolase</keyword>
<dbReference type="InterPro" id="IPR012223">
    <property type="entry name" value="TEII"/>
</dbReference>
<dbReference type="GO" id="GO:0008610">
    <property type="term" value="P:lipid biosynthetic process"/>
    <property type="evidence" value="ECO:0007669"/>
    <property type="project" value="TreeGrafter"/>
</dbReference>
<dbReference type="RefSeq" id="WP_110920693.1">
    <property type="nucleotide sequence ID" value="NZ_PNJG02000001.1"/>
</dbReference>
<dbReference type="InterPro" id="IPR029058">
    <property type="entry name" value="AB_hydrolase_fold"/>
</dbReference>
<dbReference type="PANTHER" id="PTHR11487">
    <property type="entry name" value="THIOESTERASE"/>
    <property type="match status" value="1"/>
</dbReference>
<reference evidence="3 4" key="1">
    <citation type="submission" date="2018-10" db="EMBL/GenBank/DDBJ databases">
        <title>Kocuria tytouropygialis sp. nov., isolated from the uropygial gland of an American barn owl (Tyto furcata).</title>
        <authorList>
            <person name="Braun M.S."/>
            <person name="Wang E."/>
            <person name="Zimmermann S."/>
            <person name="Wagner H."/>
            <person name="Wink M."/>
        </authorList>
    </citation>
    <scope>NUCLEOTIDE SEQUENCE [LARGE SCALE GENOMIC DNA]</scope>
    <source>
        <strain evidence="3 4">442</strain>
    </source>
</reference>
<protein>
    <submittedName>
        <fullName evidence="3">Alpha/beta fold hydrolase</fullName>
    </submittedName>
</protein>
<gene>
    <name evidence="3" type="ORF">C1C97_002295</name>
</gene>
<dbReference type="GO" id="GO:0016787">
    <property type="term" value="F:hydrolase activity"/>
    <property type="evidence" value="ECO:0007669"/>
    <property type="project" value="UniProtKB-KW"/>
</dbReference>
<feature type="domain" description="Thioesterase" evidence="2">
    <location>
        <begin position="24"/>
        <end position="240"/>
    </location>
</feature>
<dbReference type="EMBL" id="PNJG02000001">
    <property type="protein sequence ID" value="RKQ36511.1"/>
    <property type="molecule type" value="Genomic_DNA"/>
</dbReference>
<comment type="caution">
    <text evidence="3">The sequence shown here is derived from an EMBL/GenBank/DDBJ whole genome shotgun (WGS) entry which is preliminary data.</text>
</comment>
<evidence type="ECO:0000256" key="1">
    <source>
        <dbReference type="ARBA" id="ARBA00007169"/>
    </source>
</evidence>
<keyword evidence="4" id="KW-1185">Reference proteome</keyword>
<name>A0A495A8Y4_9MICC</name>
<dbReference type="Proteomes" id="UP000249516">
    <property type="component" value="Unassembled WGS sequence"/>
</dbReference>
<evidence type="ECO:0000259" key="2">
    <source>
        <dbReference type="Pfam" id="PF00975"/>
    </source>
</evidence>
<comment type="similarity">
    <text evidence="1">Belongs to the thioesterase family.</text>
</comment>
<proteinExistence type="inferred from homology"/>